<reference evidence="13" key="1">
    <citation type="submission" date="2016-12" db="EMBL/GenBank/DDBJ databases">
        <title>Mouse lemur reference genome and diversity panel.</title>
        <authorList>
            <person name="Harris R."/>
            <person name="Larsen P."/>
            <person name="Liu Y."/>
            <person name="Hughes D.S."/>
            <person name="Murali S."/>
            <person name="Raveendran M."/>
            <person name="Korchina V."/>
            <person name="Wang M."/>
            <person name="Jhangiani S."/>
            <person name="Bandaranaike D."/>
            <person name="Bellair M."/>
            <person name="Blankenburg K."/>
            <person name="Chao H."/>
            <person name="Dahdouli M."/>
            <person name="Dinh H."/>
            <person name="Doddapaneni H."/>
            <person name="English A."/>
            <person name="Firestine M."/>
            <person name="Gnanaolivu R."/>
            <person name="Gross S."/>
            <person name="Hernandez B."/>
            <person name="Javaid M."/>
            <person name="Jayaseelan J."/>
            <person name="Jones J."/>
            <person name="Khan Z."/>
            <person name="Kovar C."/>
            <person name="Kurapati P."/>
            <person name="Le B."/>
            <person name="Lee S."/>
            <person name="Li M."/>
            <person name="Mathew T."/>
            <person name="Narasimhan A."/>
            <person name="Ngo D."/>
            <person name="Nguyen L."/>
            <person name="Okwuonu G."/>
            <person name="Ongeri F."/>
            <person name="Osuji N."/>
            <person name="Pu L.-L."/>
            <person name="Puazo M."/>
            <person name="Quiroz J."/>
            <person name="Raj R."/>
            <person name="Rajbhandari K."/>
            <person name="Reid J.G."/>
            <person name="Santibanez J."/>
            <person name="Sexton D."/>
            <person name="Skinner E."/>
            <person name="Vee V."/>
            <person name="Weissenberger G."/>
            <person name="Wu Y."/>
            <person name="Xin Y."/>
            <person name="Han Y."/>
            <person name="Campbell C."/>
            <person name="Brown A."/>
            <person name="Sullivan B."/>
            <person name="Shelton J."/>
            <person name="Brown S."/>
            <person name="Dudchenko O."/>
            <person name="Machol I."/>
            <person name="Durand N."/>
            <person name="Shamim M."/>
            <person name="Lieberman A."/>
            <person name="Muzny D.M."/>
            <person name="Richards S."/>
            <person name="Yoder A."/>
            <person name="Worley K.C."/>
            <person name="Rogers J."/>
            <person name="Gibbs R.A."/>
        </authorList>
    </citation>
    <scope>NUCLEOTIDE SEQUENCE [LARGE SCALE GENOMIC DNA]</scope>
</reference>
<feature type="domain" description="Cadherin" evidence="12">
    <location>
        <begin position="348"/>
        <end position="452"/>
    </location>
</feature>
<dbReference type="InterPro" id="IPR015919">
    <property type="entry name" value="Cadherin-like_sf"/>
</dbReference>
<sequence length="790" mass="86162">MEARGFCFSRQRQVLFLFLFWGVSLAGSGFRRYWVTEETERGSFVVNLAKDLGLAVGELAARGTRVVSDDSKQHLLLDSHTGDLLTNERLDREKLCGTTEPCLLYFQILMDNPFQIYQAELRVRDVNDHSPVFRNKEMVLKILENTAEGTTFRLERGQDSDGGLNGIQNYTISPNSFFHIKISDSDEGMIYPELVLDKALDREEQRELSLTLTALDGGSPPRSGTSAIRVVVMDINDNAPQFAQALYEVQAPENSPVGSLIVKVSAGDADAGVNAEVAYAFFDASEDIPTTFQINPFSGEIILREMLDYELVQSYKINIQAIDGGGLSARCTVLVQVLDTNDNPPELIISSLSNYVAENSPDVVLAVFRIKDRDSGENGKTVCSIQDYLPFLLKPSVDNFYILMTEGALDREKARAEYNITITVTDLGTPRLKTQLNITVLVSDVNDNAPAFSQSSYTLFVPENNSPALHIGSVSATDRDSGANAQVTYSLLPPRDPHLPLASLVSINADNGQLFALRSLDFEALRAFEFRVGAADRGSPALRSEALVRVAVLDDNDNPPFVLYPPQNGSAPCTELLPRAAEAGYLVSKVVAVDGDSGQNAWLSFQLLKATEPGLFSVWPHNGEVRTARPLGERDAARHRLVVLVRDSGEPALSASVTLHVLLVDGFSQPYLPPPEAAPAQAQADSLTVYLVVALAAVSSLFLFSVLLFVAVRLCRRDRAASGGRCSVPEGRFPGHLVDVSGAGTLSQSYQYEVCLTGGSGTSEFKFLKPVIPNFQSQGTGRNSEENPMF</sequence>
<dbReference type="Pfam" id="PF08266">
    <property type="entry name" value="Cadherin_2"/>
    <property type="match status" value="1"/>
</dbReference>
<dbReference type="GO" id="GO:0005509">
    <property type="term" value="F:calcium ion binding"/>
    <property type="evidence" value="ECO:0007669"/>
    <property type="project" value="UniProtKB-UniRule"/>
</dbReference>
<keyword evidence="6" id="KW-0130">Cell adhesion</keyword>
<evidence type="ECO:0000256" key="9">
    <source>
        <dbReference type="ARBA" id="ARBA00023180"/>
    </source>
</evidence>
<evidence type="ECO:0000256" key="3">
    <source>
        <dbReference type="ARBA" id="ARBA00022729"/>
    </source>
</evidence>
<keyword evidence="2 11" id="KW-0812">Transmembrane</keyword>
<feature type="domain" description="Cadherin" evidence="12">
    <location>
        <begin position="577"/>
        <end position="677"/>
    </location>
</feature>
<dbReference type="FunFam" id="2.60.40.60:FF:000002">
    <property type="entry name" value="Protocadherin alpha 2"/>
    <property type="match status" value="1"/>
</dbReference>
<evidence type="ECO:0000256" key="8">
    <source>
        <dbReference type="ARBA" id="ARBA00023136"/>
    </source>
</evidence>
<dbReference type="GO" id="GO:0005886">
    <property type="term" value="C:plasma membrane"/>
    <property type="evidence" value="ECO:0007669"/>
    <property type="project" value="InterPro"/>
</dbReference>
<dbReference type="SMART" id="SM00112">
    <property type="entry name" value="CA"/>
    <property type="match status" value="5"/>
</dbReference>
<dbReference type="AlphaFoldDB" id="A0A8C5Y3B9"/>
<evidence type="ECO:0000256" key="1">
    <source>
        <dbReference type="ARBA" id="ARBA00004479"/>
    </source>
</evidence>
<name>A0A8C5Y3B9_MICMU</name>
<feature type="transmembrane region" description="Helical" evidence="11">
    <location>
        <begin position="689"/>
        <end position="712"/>
    </location>
</feature>
<dbReference type="PANTHER" id="PTHR24028:SF54">
    <property type="entry name" value="PROTOCADHERIN BETA-10"/>
    <property type="match status" value="1"/>
</dbReference>
<evidence type="ECO:0000256" key="5">
    <source>
        <dbReference type="ARBA" id="ARBA00022837"/>
    </source>
</evidence>
<dbReference type="GO" id="GO:0007156">
    <property type="term" value="P:homophilic cell adhesion via plasma membrane adhesion molecules"/>
    <property type="evidence" value="ECO:0007669"/>
    <property type="project" value="InterPro"/>
</dbReference>
<evidence type="ECO:0000313" key="13">
    <source>
        <dbReference type="Ensembl" id="ENSMICP00000044630.1"/>
    </source>
</evidence>
<keyword evidence="9" id="KW-0325">Glycoprotein</keyword>
<dbReference type="PROSITE" id="PS00232">
    <property type="entry name" value="CADHERIN_1"/>
    <property type="match status" value="4"/>
</dbReference>
<keyword evidence="3" id="KW-0732">Signal</keyword>
<dbReference type="FunFam" id="2.60.40.60:FF:000046">
    <property type="entry name" value="Protocadherin beta 5"/>
    <property type="match status" value="1"/>
</dbReference>
<evidence type="ECO:0000256" key="11">
    <source>
        <dbReference type="SAM" id="Phobius"/>
    </source>
</evidence>
<keyword evidence="7 11" id="KW-1133">Transmembrane helix</keyword>
<feature type="domain" description="Cadherin" evidence="12">
    <location>
        <begin position="243"/>
        <end position="347"/>
    </location>
</feature>
<dbReference type="SUPFAM" id="SSF49313">
    <property type="entry name" value="Cadherin-like"/>
    <property type="match status" value="6"/>
</dbReference>
<dbReference type="PROSITE" id="PS50268">
    <property type="entry name" value="CADHERIN_2"/>
    <property type="match status" value="6"/>
</dbReference>
<feature type="domain" description="Cadherin" evidence="12">
    <location>
        <begin position="77"/>
        <end position="133"/>
    </location>
</feature>
<dbReference type="InterPro" id="IPR050174">
    <property type="entry name" value="Protocadherin/Cadherin-CA"/>
</dbReference>
<dbReference type="CDD" id="cd11304">
    <property type="entry name" value="Cadherin_repeat"/>
    <property type="match status" value="5"/>
</dbReference>
<dbReference type="PRINTS" id="PR00205">
    <property type="entry name" value="CADHERIN"/>
</dbReference>
<dbReference type="InterPro" id="IPR020894">
    <property type="entry name" value="Cadherin_CS"/>
</dbReference>
<evidence type="ECO:0000259" key="12">
    <source>
        <dbReference type="PROSITE" id="PS50268"/>
    </source>
</evidence>
<organism evidence="13 14">
    <name type="scientific">Microcebus murinus</name>
    <name type="common">Gray mouse lemur</name>
    <name type="synonym">Lemur murinus</name>
    <dbReference type="NCBI Taxonomy" id="30608"/>
    <lineage>
        <taxon>Eukaryota</taxon>
        <taxon>Metazoa</taxon>
        <taxon>Chordata</taxon>
        <taxon>Craniata</taxon>
        <taxon>Vertebrata</taxon>
        <taxon>Euteleostomi</taxon>
        <taxon>Mammalia</taxon>
        <taxon>Eutheria</taxon>
        <taxon>Euarchontoglires</taxon>
        <taxon>Primates</taxon>
        <taxon>Strepsirrhini</taxon>
        <taxon>Lemuriformes</taxon>
        <taxon>Cheirogaleidae</taxon>
        <taxon>Microcebus</taxon>
    </lineage>
</organism>
<evidence type="ECO:0000256" key="10">
    <source>
        <dbReference type="PROSITE-ProRule" id="PRU00043"/>
    </source>
</evidence>
<dbReference type="InterPro" id="IPR002126">
    <property type="entry name" value="Cadherin-like_dom"/>
</dbReference>
<dbReference type="Pfam" id="PF16492">
    <property type="entry name" value="Cadherin_C_2"/>
    <property type="match status" value="1"/>
</dbReference>
<dbReference type="FunFam" id="2.60.40.60:FF:000309">
    <property type="entry name" value="Protocadherin beta-8"/>
    <property type="match status" value="1"/>
</dbReference>
<keyword evidence="14" id="KW-1185">Reference proteome</keyword>
<protein>
    <recommendedName>
        <fullName evidence="12">Cadherin domain-containing protein</fullName>
    </recommendedName>
</protein>
<keyword evidence="4" id="KW-0677">Repeat</keyword>
<dbReference type="Pfam" id="PF00028">
    <property type="entry name" value="Cadherin"/>
    <property type="match status" value="5"/>
</dbReference>
<dbReference type="GO" id="GO:0007399">
    <property type="term" value="P:nervous system development"/>
    <property type="evidence" value="ECO:0007669"/>
    <property type="project" value="UniProtKB-ARBA"/>
</dbReference>
<dbReference type="FunFam" id="2.60.40.60:FF:000006">
    <property type="entry name" value="Protocadherin alpha 2"/>
    <property type="match status" value="1"/>
</dbReference>
<proteinExistence type="predicted"/>
<dbReference type="InterPro" id="IPR032455">
    <property type="entry name" value="Cadherin_C"/>
</dbReference>
<keyword evidence="5 10" id="KW-0106">Calcium</keyword>
<feature type="domain" description="Cadherin" evidence="12">
    <location>
        <begin position="453"/>
        <end position="562"/>
    </location>
</feature>
<dbReference type="GeneTree" id="ENSGT00940000163508"/>
<dbReference type="FunFam" id="2.60.40.60:FF:000018">
    <property type="entry name" value="Protocadherin gamma c3"/>
    <property type="match status" value="1"/>
</dbReference>
<feature type="domain" description="Cadherin" evidence="12">
    <location>
        <begin position="134"/>
        <end position="242"/>
    </location>
</feature>
<dbReference type="FunFam" id="2.60.40.60:FF:000001">
    <property type="entry name" value="Protocadherin alpha 2"/>
    <property type="match status" value="1"/>
</dbReference>
<dbReference type="InterPro" id="IPR013164">
    <property type="entry name" value="Cadherin_N"/>
</dbReference>
<evidence type="ECO:0000256" key="2">
    <source>
        <dbReference type="ARBA" id="ARBA00022692"/>
    </source>
</evidence>
<dbReference type="Proteomes" id="UP000694394">
    <property type="component" value="Chromosome 19"/>
</dbReference>
<dbReference type="PANTHER" id="PTHR24028">
    <property type="entry name" value="CADHERIN-87A"/>
    <property type="match status" value="1"/>
</dbReference>
<reference evidence="13" key="2">
    <citation type="submission" date="2025-08" db="UniProtKB">
        <authorList>
            <consortium name="Ensembl"/>
        </authorList>
    </citation>
    <scope>IDENTIFICATION</scope>
</reference>
<dbReference type="EMBL" id="ABDC03022495">
    <property type="status" value="NOT_ANNOTATED_CDS"/>
    <property type="molecule type" value="Genomic_DNA"/>
</dbReference>
<evidence type="ECO:0000313" key="14">
    <source>
        <dbReference type="Proteomes" id="UP000694394"/>
    </source>
</evidence>
<evidence type="ECO:0000256" key="4">
    <source>
        <dbReference type="ARBA" id="ARBA00022737"/>
    </source>
</evidence>
<accession>A0A8C5Y3B9</accession>
<evidence type="ECO:0000256" key="7">
    <source>
        <dbReference type="ARBA" id="ARBA00022989"/>
    </source>
</evidence>
<keyword evidence="8 11" id="KW-0472">Membrane</keyword>
<comment type="subcellular location">
    <subcellularLocation>
        <location evidence="1">Membrane</location>
        <topology evidence="1">Single-pass type I membrane protein</topology>
    </subcellularLocation>
</comment>
<evidence type="ECO:0000256" key="6">
    <source>
        <dbReference type="ARBA" id="ARBA00022889"/>
    </source>
</evidence>
<reference evidence="13" key="3">
    <citation type="submission" date="2025-09" db="UniProtKB">
        <authorList>
            <consortium name="Ensembl"/>
        </authorList>
    </citation>
    <scope>IDENTIFICATION</scope>
</reference>
<dbReference type="Ensembl" id="ENSMICT00000062226.1">
    <property type="protein sequence ID" value="ENSMICP00000044630.1"/>
    <property type="gene ID" value="ENSMICG00000039388.2"/>
</dbReference>
<gene>
    <name evidence="13" type="primary">LOC105862577</name>
</gene>
<dbReference type="Gene3D" id="2.60.40.60">
    <property type="entry name" value="Cadherins"/>
    <property type="match status" value="6"/>
</dbReference>